<proteinExistence type="predicted"/>
<dbReference type="EMBL" id="PDTV01000004">
    <property type="protein sequence ID" value="PIE83536.1"/>
    <property type="molecule type" value="Genomic_DNA"/>
</dbReference>
<accession>A0A2G6PG44</accession>
<organism evidence="1 2">
    <name type="scientific">Candidatus Contendibacter odensensis</name>
    <dbReference type="NCBI Taxonomy" id="1400860"/>
    <lineage>
        <taxon>Bacteria</taxon>
        <taxon>Pseudomonadati</taxon>
        <taxon>Pseudomonadota</taxon>
        <taxon>Gammaproteobacteria</taxon>
        <taxon>Candidatus Competibacteraceae</taxon>
        <taxon>Candidatus Contendibacter</taxon>
    </lineage>
</organism>
<reference evidence="1 2" key="1">
    <citation type="submission" date="2017-10" db="EMBL/GenBank/DDBJ databases">
        <title>Novel microbial diversity and functional potential in the marine mammal oral microbiome.</title>
        <authorList>
            <person name="Dudek N.K."/>
            <person name="Sun C.L."/>
            <person name="Burstein D."/>
            <person name="Kantor R.S."/>
            <person name="Aliaga Goltsman D.S."/>
            <person name="Bik E.M."/>
            <person name="Thomas B.C."/>
            <person name="Banfield J.F."/>
            <person name="Relman D.A."/>
        </authorList>
    </citation>
    <scope>NUCLEOTIDE SEQUENCE [LARGE SCALE GENOMIC DNA]</scope>
    <source>
        <strain evidence="1">DOLJORAL78_50_517</strain>
    </source>
</reference>
<name>A0A2G6PG44_9GAMM</name>
<dbReference type="AlphaFoldDB" id="A0A2G6PG44"/>
<sequence length="79" mass="8894">MSKGEITINNSIVSICMKNGHCSTEKMENLCKFYCLLVGSEVQANDSICYVLMFKEEMWVVPELTTGATDLKKWIEPLG</sequence>
<gene>
    <name evidence="1" type="ORF">CSA09_01415</name>
</gene>
<evidence type="ECO:0000313" key="2">
    <source>
        <dbReference type="Proteomes" id="UP000229278"/>
    </source>
</evidence>
<protein>
    <submittedName>
        <fullName evidence="1">Uncharacterized protein</fullName>
    </submittedName>
</protein>
<comment type="caution">
    <text evidence="1">The sequence shown here is derived from an EMBL/GenBank/DDBJ whole genome shotgun (WGS) entry which is preliminary data.</text>
</comment>
<dbReference type="Proteomes" id="UP000229278">
    <property type="component" value="Unassembled WGS sequence"/>
</dbReference>
<evidence type="ECO:0000313" key="1">
    <source>
        <dbReference type="EMBL" id="PIE83536.1"/>
    </source>
</evidence>